<protein>
    <submittedName>
        <fullName evidence="1">Uncharacterized protein</fullName>
    </submittedName>
</protein>
<name>A0ACC0BSE6_CATRO</name>
<keyword evidence="2" id="KW-1185">Reference proteome</keyword>
<reference evidence="2" key="1">
    <citation type="journal article" date="2023" name="Nat. Plants">
        <title>Single-cell RNA sequencing provides a high-resolution roadmap for understanding the multicellular compartmentation of specialized metabolism.</title>
        <authorList>
            <person name="Sun S."/>
            <person name="Shen X."/>
            <person name="Li Y."/>
            <person name="Li Y."/>
            <person name="Wang S."/>
            <person name="Li R."/>
            <person name="Zhang H."/>
            <person name="Shen G."/>
            <person name="Guo B."/>
            <person name="Wei J."/>
            <person name="Xu J."/>
            <person name="St-Pierre B."/>
            <person name="Chen S."/>
            <person name="Sun C."/>
        </authorList>
    </citation>
    <scope>NUCLEOTIDE SEQUENCE [LARGE SCALE GENOMIC DNA]</scope>
</reference>
<dbReference type="EMBL" id="CM044702">
    <property type="protein sequence ID" value="KAI5675555.1"/>
    <property type="molecule type" value="Genomic_DNA"/>
</dbReference>
<comment type="caution">
    <text evidence="1">The sequence shown here is derived from an EMBL/GenBank/DDBJ whole genome shotgun (WGS) entry which is preliminary data.</text>
</comment>
<gene>
    <name evidence="1" type="ORF">M9H77_06505</name>
</gene>
<sequence length="203" mass="22463">MFLPYVPHVRILVAASAVAAQLVGGKGARARCRSTRNPFVNWRVLCSSVSIRRKQYLARQLNFVVYCATVISSCFNCWNLSTQRSLSQRGYLIKILTLLRKTSTKVSSASLGLGLNRVSREPRSLILPVISRTPLLGQLRRSKIPTLNGHCPEPETGSSDKFQHRVVNTSLNFKHTLRTPGVLTRLPCATLAGGPLLTQPSRK</sequence>
<organism evidence="1 2">
    <name type="scientific">Catharanthus roseus</name>
    <name type="common">Madagascar periwinkle</name>
    <name type="synonym">Vinca rosea</name>
    <dbReference type="NCBI Taxonomy" id="4058"/>
    <lineage>
        <taxon>Eukaryota</taxon>
        <taxon>Viridiplantae</taxon>
        <taxon>Streptophyta</taxon>
        <taxon>Embryophyta</taxon>
        <taxon>Tracheophyta</taxon>
        <taxon>Spermatophyta</taxon>
        <taxon>Magnoliopsida</taxon>
        <taxon>eudicotyledons</taxon>
        <taxon>Gunneridae</taxon>
        <taxon>Pentapetalae</taxon>
        <taxon>asterids</taxon>
        <taxon>lamiids</taxon>
        <taxon>Gentianales</taxon>
        <taxon>Apocynaceae</taxon>
        <taxon>Rauvolfioideae</taxon>
        <taxon>Vinceae</taxon>
        <taxon>Catharanthinae</taxon>
        <taxon>Catharanthus</taxon>
    </lineage>
</organism>
<dbReference type="Proteomes" id="UP001060085">
    <property type="component" value="Linkage Group LG02"/>
</dbReference>
<evidence type="ECO:0000313" key="2">
    <source>
        <dbReference type="Proteomes" id="UP001060085"/>
    </source>
</evidence>
<proteinExistence type="predicted"/>
<accession>A0ACC0BSE6</accession>
<evidence type="ECO:0000313" key="1">
    <source>
        <dbReference type="EMBL" id="KAI5675555.1"/>
    </source>
</evidence>